<dbReference type="AlphaFoldDB" id="A0A0U3GGW4"/>
<gene>
    <name evidence="1" type="ORF">AT705_15075</name>
</gene>
<name>A0A0U3GGW4_9GAMM</name>
<protein>
    <submittedName>
        <fullName evidence="1">Succinylglutamate desuccinylase</fullName>
    </submittedName>
</protein>
<dbReference type="InterPro" id="IPR014955">
    <property type="entry name" value="DUF1826"/>
</dbReference>
<organism evidence="1 2">
    <name type="scientific">Pseudoalteromonas rubra</name>
    <dbReference type="NCBI Taxonomy" id="43658"/>
    <lineage>
        <taxon>Bacteria</taxon>
        <taxon>Pseudomonadati</taxon>
        <taxon>Pseudomonadota</taxon>
        <taxon>Gammaproteobacteria</taxon>
        <taxon>Alteromonadales</taxon>
        <taxon>Pseudoalteromonadaceae</taxon>
        <taxon>Pseudoalteromonas</taxon>
    </lineage>
</organism>
<dbReference type="KEGG" id="prr:AT705_15075"/>
<evidence type="ECO:0000313" key="2">
    <source>
        <dbReference type="Proteomes" id="UP000069015"/>
    </source>
</evidence>
<dbReference type="EMBL" id="CP013611">
    <property type="protein sequence ID" value="ALU44154.1"/>
    <property type="molecule type" value="Genomic_DNA"/>
</dbReference>
<dbReference type="Pfam" id="PF08856">
    <property type="entry name" value="DUF1826"/>
    <property type="match status" value="1"/>
</dbReference>
<dbReference type="RefSeq" id="WP_058797196.1">
    <property type="nucleotide sequence ID" value="NZ_CP013611.1"/>
</dbReference>
<accession>A0A0U3GGW4</accession>
<proteinExistence type="predicted"/>
<sequence>MTRALATNDNSMIPANRYAAISPEPNVLTDIYREDINLSVWQCTLTQALNSEVTNLLSNTSELQLSIAATPEQTIGELHAASALLVDKPALTEHLATLVDMFCTLFELKRAGLRLTILNKAMCPKFHVDHIPCRLVSTLGGVASQWLPHDTVDRSKLGAGSKGKKDHESGIYTSESDIQQLNAGDVALLKGSGWLGNEDGALVHRSPAPTAGEARLLLTLDFID</sequence>
<dbReference type="Proteomes" id="UP000069015">
    <property type="component" value="Chromosome 1"/>
</dbReference>
<reference evidence="1 2" key="1">
    <citation type="submission" date="2015-12" db="EMBL/GenBank/DDBJ databases">
        <title>Complete genome sequence of Pseudoalteromonas rubra SCSIO 6842, harboring a conjugative plasmid.</title>
        <authorList>
            <person name="Li B."/>
            <person name="Wang X."/>
        </authorList>
    </citation>
    <scope>NUCLEOTIDE SEQUENCE [LARGE SCALE GENOMIC DNA]</scope>
    <source>
        <strain evidence="1 2">SCSIO 6842</strain>
    </source>
</reference>
<evidence type="ECO:0000313" key="1">
    <source>
        <dbReference type="EMBL" id="ALU44154.1"/>
    </source>
</evidence>